<dbReference type="eggNOG" id="COG1589">
    <property type="taxonomic scope" value="Bacteria"/>
</dbReference>
<feature type="transmembrane region" description="Helical" evidence="10">
    <location>
        <begin position="59"/>
        <end position="76"/>
    </location>
</feature>
<dbReference type="KEGG" id="dbr:Deba_2796"/>
<sequence>MIRQRRGNGRKSAASPTMGRSVGARLRDQHVNRGPKRRRQAAEVLGGIAWLAATLIKKALVVALISVILLGGWAVASTSKAFAVRRAVVEGNAHLSSLDVLRAAGVGAHSNLLALNVERIAQRVAQLPWINDVGVARRPPHTVRIRIEERRPHLLALAGGHIYCLDQRMRPFAALDGQKPIDLPVLTGLNKADILEPDADVEKLIAAARQVLLLLPAEGLPGRKRLSEINIDRIWGLSLVFDGFTPTVRLGFDNFGPKLRRLVGVGADLERRGELERATLIDLDHDYRVVVRLAREAA</sequence>
<dbReference type="InterPro" id="IPR005548">
    <property type="entry name" value="Cell_div_FtsQ/DivIB_C"/>
</dbReference>
<dbReference type="PANTHER" id="PTHR35851">
    <property type="entry name" value="CELL DIVISION PROTEIN FTSQ"/>
    <property type="match status" value="1"/>
</dbReference>
<keyword evidence="2" id="KW-1003">Cell membrane</keyword>
<keyword evidence="8" id="KW-0131">Cell cycle</keyword>
<proteinExistence type="predicted"/>
<dbReference type="AlphaFoldDB" id="E1QMA7"/>
<keyword evidence="3" id="KW-0997">Cell inner membrane</keyword>
<gene>
    <name evidence="12" type="ordered locus">Deba_2796</name>
</gene>
<evidence type="ECO:0000256" key="7">
    <source>
        <dbReference type="ARBA" id="ARBA00023136"/>
    </source>
</evidence>
<evidence type="ECO:0000259" key="11">
    <source>
        <dbReference type="PROSITE" id="PS51779"/>
    </source>
</evidence>
<evidence type="ECO:0000256" key="1">
    <source>
        <dbReference type="ARBA" id="ARBA00004370"/>
    </source>
</evidence>
<dbReference type="EMBL" id="CP002085">
    <property type="protein sequence ID" value="ADK86150.1"/>
    <property type="molecule type" value="Genomic_DNA"/>
</dbReference>
<dbReference type="Pfam" id="PF03799">
    <property type="entry name" value="FtsQ_DivIB_C"/>
    <property type="match status" value="1"/>
</dbReference>
<dbReference type="RefSeq" id="WP_013259589.1">
    <property type="nucleotide sequence ID" value="NC_014365.1"/>
</dbReference>
<evidence type="ECO:0000313" key="13">
    <source>
        <dbReference type="Proteomes" id="UP000009047"/>
    </source>
</evidence>
<evidence type="ECO:0000256" key="8">
    <source>
        <dbReference type="ARBA" id="ARBA00023306"/>
    </source>
</evidence>
<dbReference type="Pfam" id="PF08478">
    <property type="entry name" value="POTRA_1"/>
    <property type="match status" value="1"/>
</dbReference>
<reference evidence="12 13" key="1">
    <citation type="journal article" date="2010" name="Stand. Genomic Sci.">
        <title>Complete genome sequence of Desulfarculus baarsii type strain (2st14).</title>
        <authorList>
            <person name="Sun H."/>
            <person name="Spring S."/>
            <person name="Lapidus A."/>
            <person name="Davenport K."/>
            <person name="Del Rio T.G."/>
            <person name="Tice H."/>
            <person name="Nolan M."/>
            <person name="Copeland A."/>
            <person name="Cheng J.F."/>
            <person name="Lucas S."/>
            <person name="Tapia R."/>
            <person name="Goodwin L."/>
            <person name="Pitluck S."/>
            <person name="Ivanova N."/>
            <person name="Pagani I."/>
            <person name="Mavromatis K."/>
            <person name="Ovchinnikova G."/>
            <person name="Pati A."/>
            <person name="Chen A."/>
            <person name="Palaniappan K."/>
            <person name="Hauser L."/>
            <person name="Chang Y.J."/>
            <person name="Jeffries C.D."/>
            <person name="Detter J.C."/>
            <person name="Han C."/>
            <person name="Rohde M."/>
            <person name="Brambilla E."/>
            <person name="Goker M."/>
            <person name="Woyke T."/>
            <person name="Bristow J."/>
            <person name="Eisen J.A."/>
            <person name="Markowitz V."/>
            <person name="Hugenholtz P."/>
            <person name="Kyrpides N.C."/>
            <person name="Klenk H.P."/>
            <person name="Land M."/>
        </authorList>
    </citation>
    <scope>NUCLEOTIDE SEQUENCE [LARGE SCALE GENOMIC DNA]</scope>
    <source>
        <strain evidence="13">ATCC 33931 / DSM 2075 / LMG 7858 / VKM B-1802 / 2st14</strain>
    </source>
</reference>
<evidence type="ECO:0000256" key="2">
    <source>
        <dbReference type="ARBA" id="ARBA00022475"/>
    </source>
</evidence>
<evidence type="ECO:0000256" key="6">
    <source>
        <dbReference type="ARBA" id="ARBA00022989"/>
    </source>
</evidence>
<dbReference type="HOGENOM" id="CLU_932933_0_0_7"/>
<keyword evidence="7 10" id="KW-0472">Membrane</keyword>
<dbReference type="GO" id="GO:0090529">
    <property type="term" value="P:cell septum assembly"/>
    <property type="evidence" value="ECO:0007669"/>
    <property type="project" value="InterPro"/>
</dbReference>
<protein>
    <submittedName>
        <fullName evidence="12">Polypeptide-transport-associated domain protein FtsQ-type</fullName>
    </submittedName>
</protein>
<feature type="domain" description="POTRA" evidence="11">
    <location>
        <begin position="82"/>
        <end position="150"/>
    </location>
</feature>
<dbReference type="Gene3D" id="3.10.20.310">
    <property type="entry name" value="membrane protein fhac"/>
    <property type="match status" value="1"/>
</dbReference>
<dbReference type="PANTHER" id="PTHR35851:SF1">
    <property type="entry name" value="CELL DIVISION PROTEIN FTSQ"/>
    <property type="match status" value="1"/>
</dbReference>
<name>E1QMA7_DESB2</name>
<comment type="subcellular location">
    <subcellularLocation>
        <location evidence="1">Membrane</location>
    </subcellularLocation>
</comment>
<keyword evidence="4" id="KW-0132">Cell division</keyword>
<dbReference type="InterPro" id="IPR013685">
    <property type="entry name" value="POTRA_FtsQ_type"/>
</dbReference>
<dbReference type="STRING" id="644282.Deba_2796"/>
<organism evidence="12 13">
    <name type="scientific">Desulfarculus baarsii (strain ATCC 33931 / DSM 2075 / LMG 7858 / VKM B-1802 / 2st14)</name>
    <dbReference type="NCBI Taxonomy" id="644282"/>
    <lineage>
        <taxon>Bacteria</taxon>
        <taxon>Pseudomonadati</taxon>
        <taxon>Thermodesulfobacteriota</taxon>
        <taxon>Desulfarculia</taxon>
        <taxon>Desulfarculales</taxon>
        <taxon>Desulfarculaceae</taxon>
        <taxon>Desulfarculus</taxon>
    </lineage>
</organism>
<evidence type="ECO:0000256" key="3">
    <source>
        <dbReference type="ARBA" id="ARBA00022519"/>
    </source>
</evidence>
<keyword evidence="5 10" id="KW-0812">Transmembrane</keyword>
<keyword evidence="13" id="KW-1185">Reference proteome</keyword>
<dbReference type="Proteomes" id="UP000009047">
    <property type="component" value="Chromosome"/>
</dbReference>
<dbReference type="PROSITE" id="PS51779">
    <property type="entry name" value="POTRA"/>
    <property type="match status" value="1"/>
</dbReference>
<dbReference type="InterPro" id="IPR026579">
    <property type="entry name" value="FtsQ"/>
</dbReference>
<accession>E1QMA7</accession>
<feature type="region of interest" description="Disordered" evidence="9">
    <location>
        <begin position="1"/>
        <end position="38"/>
    </location>
</feature>
<evidence type="ECO:0000256" key="9">
    <source>
        <dbReference type="SAM" id="MobiDB-lite"/>
    </source>
</evidence>
<dbReference type="OrthoDB" id="5430212at2"/>
<evidence type="ECO:0000256" key="5">
    <source>
        <dbReference type="ARBA" id="ARBA00022692"/>
    </source>
</evidence>
<evidence type="ECO:0000256" key="10">
    <source>
        <dbReference type="SAM" id="Phobius"/>
    </source>
</evidence>
<evidence type="ECO:0000256" key="4">
    <source>
        <dbReference type="ARBA" id="ARBA00022618"/>
    </source>
</evidence>
<keyword evidence="6 10" id="KW-1133">Transmembrane helix</keyword>
<evidence type="ECO:0000313" key="12">
    <source>
        <dbReference type="EMBL" id="ADK86150.1"/>
    </source>
</evidence>
<dbReference type="GO" id="GO:0016020">
    <property type="term" value="C:membrane"/>
    <property type="evidence" value="ECO:0007669"/>
    <property type="project" value="UniProtKB-SubCell"/>
</dbReference>
<dbReference type="InterPro" id="IPR034746">
    <property type="entry name" value="POTRA"/>
</dbReference>